<proteinExistence type="predicted"/>
<feature type="transmembrane region" description="Helical" evidence="11">
    <location>
        <begin position="392"/>
        <end position="412"/>
    </location>
</feature>
<feature type="transmembrane region" description="Helical" evidence="11">
    <location>
        <begin position="34"/>
        <end position="59"/>
    </location>
</feature>
<dbReference type="EMBL" id="CACRXK020001745">
    <property type="protein sequence ID" value="CAB3990892.1"/>
    <property type="molecule type" value="Genomic_DNA"/>
</dbReference>
<dbReference type="PANTHER" id="PTHR24246:SF27">
    <property type="entry name" value="ADENOSINE RECEPTOR, ISOFORM A"/>
    <property type="match status" value="1"/>
</dbReference>
<evidence type="ECO:0000256" key="9">
    <source>
        <dbReference type="ARBA" id="ARBA00023224"/>
    </source>
</evidence>
<dbReference type="InterPro" id="IPR000276">
    <property type="entry name" value="GPCR_Rhodpsn"/>
</dbReference>
<evidence type="ECO:0000256" key="3">
    <source>
        <dbReference type="ARBA" id="ARBA00022692"/>
    </source>
</evidence>
<evidence type="ECO:0000256" key="6">
    <source>
        <dbReference type="ARBA" id="ARBA00023136"/>
    </source>
</evidence>
<evidence type="ECO:0000256" key="2">
    <source>
        <dbReference type="ARBA" id="ARBA00022475"/>
    </source>
</evidence>
<dbReference type="GO" id="GO:0005886">
    <property type="term" value="C:plasma membrane"/>
    <property type="evidence" value="ECO:0007669"/>
    <property type="project" value="UniProtKB-SubCell"/>
</dbReference>
<dbReference type="InterPro" id="IPR017452">
    <property type="entry name" value="GPCR_Rhodpsn_7TM"/>
</dbReference>
<dbReference type="SMART" id="SM01381">
    <property type="entry name" value="7TM_GPCR_Srsx"/>
    <property type="match status" value="1"/>
</dbReference>
<dbReference type="AlphaFoldDB" id="A0A6S7GM60"/>
<evidence type="ECO:0000256" key="10">
    <source>
        <dbReference type="SAM" id="MobiDB-lite"/>
    </source>
</evidence>
<evidence type="ECO:0000256" key="4">
    <source>
        <dbReference type="ARBA" id="ARBA00022989"/>
    </source>
</evidence>
<feature type="transmembrane region" description="Helical" evidence="11">
    <location>
        <begin position="156"/>
        <end position="177"/>
    </location>
</feature>
<gene>
    <name evidence="12" type="ORF">PACLA_8A010897</name>
</gene>
<feature type="transmembrane region" description="Helical" evidence="11">
    <location>
        <begin position="183"/>
        <end position="206"/>
    </location>
</feature>
<dbReference type="Proteomes" id="UP001152795">
    <property type="component" value="Unassembled WGS sequence"/>
</dbReference>
<feature type="compositionally biased region" description="Polar residues" evidence="10">
    <location>
        <begin position="280"/>
        <end position="316"/>
    </location>
</feature>
<keyword evidence="3 11" id="KW-0812">Transmembrane</keyword>
<keyword evidence="9" id="KW-0807">Transducer</keyword>
<comment type="subcellular location">
    <subcellularLocation>
        <location evidence="1">Cell membrane</location>
        <topology evidence="1">Multi-pass membrane protein</topology>
    </subcellularLocation>
</comment>
<accession>A0A6S7GM60</accession>
<evidence type="ECO:0000256" key="11">
    <source>
        <dbReference type="SAM" id="Phobius"/>
    </source>
</evidence>
<keyword evidence="4 11" id="KW-1133">Transmembrane helix</keyword>
<evidence type="ECO:0000256" key="1">
    <source>
        <dbReference type="ARBA" id="ARBA00004651"/>
    </source>
</evidence>
<evidence type="ECO:0000313" key="12">
    <source>
        <dbReference type="EMBL" id="CAB3990892.1"/>
    </source>
</evidence>
<dbReference type="Gene3D" id="1.20.1070.10">
    <property type="entry name" value="Rhodopsin 7-helix transmembrane proteins"/>
    <property type="match status" value="2"/>
</dbReference>
<evidence type="ECO:0000256" key="5">
    <source>
        <dbReference type="ARBA" id="ARBA00023040"/>
    </source>
</evidence>
<sequence>MAVNFTDESPSYFSCAEWDQNFEIVHTKALRTSYLWTCILNGVLAIHTAILNSLIVVLYFKDKRLQTTANLLILALAFSDLFVALVIQPAVIVNNALRFHEIYNCVSEMTTFILTAIGVGLSCSTVYFTITLERLFAICWPLKHRVLVTKSLLKKIFLAQAAFSCVIVFSLVLNSSLNVLIDLQSGCTIFGIIFVLAAYLCIFVIIHKRSRAVAKNGLTTVFFEKGSRNSKQKKISGKDISQDSKRADQSPDDVSQYSKRTDESADNVSQYSRRTDESTDNVSQDSMVENKSTIHISQDSKGKSNSPKYVSQNSMPRNKPPKNISQGSKLERNLDEKLSQNSNRNSLVNLSCDSNGNEIKIPDDKLKDEQRTFSTCASFQKARLKLKQELRVCKAMAVIAGALALCFLPRAVIFKCVVSGAVSMETFYNYLIPWLDVLAFVNSSLNPYIYFFHNKDITEGVKKLIFGKKNI</sequence>
<organism evidence="12 13">
    <name type="scientific">Paramuricea clavata</name>
    <name type="common">Red gorgonian</name>
    <name type="synonym">Violescent sea-whip</name>
    <dbReference type="NCBI Taxonomy" id="317549"/>
    <lineage>
        <taxon>Eukaryota</taxon>
        <taxon>Metazoa</taxon>
        <taxon>Cnidaria</taxon>
        <taxon>Anthozoa</taxon>
        <taxon>Octocorallia</taxon>
        <taxon>Malacalcyonacea</taxon>
        <taxon>Plexauridae</taxon>
        <taxon>Paramuricea</taxon>
    </lineage>
</organism>
<dbReference type="PANTHER" id="PTHR24246">
    <property type="entry name" value="OLFACTORY RECEPTOR AND ADENOSINE RECEPTOR"/>
    <property type="match status" value="1"/>
</dbReference>
<name>A0A6S7GM60_PARCT</name>
<dbReference type="CDD" id="cd00637">
    <property type="entry name" value="7tm_classA_rhodopsin-like"/>
    <property type="match status" value="1"/>
</dbReference>
<evidence type="ECO:0000256" key="8">
    <source>
        <dbReference type="ARBA" id="ARBA00023180"/>
    </source>
</evidence>
<protein>
    <submittedName>
        <fullName evidence="12">Octopamine receptor</fullName>
    </submittedName>
</protein>
<comment type="caution">
    <text evidence="12">The sequence shown here is derived from an EMBL/GenBank/DDBJ whole genome shotgun (WGS) entry which is preliminary data.</text>
</comment>
<keyword evidence="5" id="KW-0297">G-protein coupled receptor</keyword>
<feature type="transmembrane region" description="Helical" evidence="11">
    <location>
        <begin position="112"/>
        <end position="136"/>
    </location>
</feature>
<dbReference type="OrthoDB" id="5859765at2759"/>
<evidence type="ECO:0000313" key="13">
    <source>
        <dbReference type="Proteomes" id="UP001152795"/>
    </source>
</evidence>
<feature type="compositionally biased region" description="Basic and acidic residues" evidence="10">
    <location>
        <begin position="236"/>
        <end position="249"/>
    </location>
</feature>
<dbReference type="GO" id="GO:0004930">
    <property type="term" value="F:G protein-coupled receptor activity"/>
    <property type="evidence" value="ECO:0007669"/>
    <property type="project" value="UniProtKB-KW"/>
</dbReference>
<dbReference type="PRINTS" id="PR00237">
    <property type="entry name" value="GPCRRHODOPSN"/>
</dbReference>
<keyword evidence="13" id="KW-1185">Reference proteome</keyword>
<keyword evidence="6 11" id="KW-0472">Membrane</keyword>
<feature type="region of interest" description="Disordered" evidence="10">
    <location>
        <begin position="233"/>
        <end position="328"/>
    </location>
</feature>
<evidence type="ECO:0000256" key="7">
    <source>
        <dbReference type="ARBA" id="ARBA00023170"/>
    </source>
</evidence>
<feature type="transmembrane region" description="Helical" evidence="11">
    <location>
        <begin position="432"/>
        <end position="452"/>
    </location>
</feature>
<keyword evidence="7 12" id="KW-0675">Receptor</keyword>
<dbReference type="PROSITE" id="PS50262">
    <property type="entry name" value="G_PROTEIN_RECEP_F1_2"/>
    <property type="match status" value="1"/>
</dbReference>
<keyword evidence="2" id="KW-1003">Cell membrane</keyword>
<feature type="transmembrane region" description="Helical" evidence="11">
    <location>
        <begin position="71"/>
        <end position="92"/>
    </location>
</feature>
<dbReference type="Pfam" id="PF00001">
    <property type="entry name" value="7tm_1"/>
    <property type="match status" value="1"/>
</dbReference>
<keyword evidence="8" id="KW-0325">Glycoprotein</keyword>
<reference evidence="12" key="1">
    <citation type="submission" date="2020-04" db="EMBL/GenBank/DDBJ databases">
        <authorList>
            <person name="Alioto T."/>
            <person name="Alioto T."/>
            <person name="Gomez Garrido J."/>
        </authorList>
    </citation>
    <scope>NUCLEOTIDE SEQUENCE</scope>
    <source>
        <strain evidence="12">A484AB</strain>
    </source>
</reference>
<dbReference type="SUPFAM" id="SSF81321">
    <property type="entry name" value="Family A G protein-coupled receptor-like"/>
    <property type="match status" value="1"/>
</dbReference>